<accession>A0A7W9W862</accession>
<keyword evidence="2" id="KW-1185">Reference proteome</keyword>
<dbReference type="RefSeq" id="WP_184203211.1">
    <property type="nucleotide sequence ID" value="NZ_JACHGW010000005.1"/>
</dbReference>
<dbReference type="InterPro" id="IPR045053">
    <property type="entry name" value="MAN-like"/>
</dbReference>
<proteinExistence type="predicted"/>
<evidence type="ECO:0000313" key="2">
    <source>
        <dbReference type="Proteomes" id="UP000520814"/>
    </source>
</evidence>
<dbReference type="PANTHER" id="PTHR31451">
    <property type="match status" value="1"/>
</dbReference>
<reference evidence="1 2" key="1">
    <citation type="submission" date="2020-08" db="EMBL/GenBank/DDBJ databases">
        <title>Genomic Encyclopedia of Type Strains, Phase IV (KMG-IV): sequencing the most valuable type-strain genomes for metagenomic binning, comparative biology and taxonomic classification.</title>
        <authorList>
            <person name="Goeker M."/>
        </authorList>
    </citation>
    <scope>NUCLEOTIDE SEQUENCE [LARGE SCALE GENOMIC DNA]</scope>
    <source>
        <strain evidence="1 2">DSM 23562</strain>
    </source>
</reference>
<dbReference type="Gene3D" id="3.20.20.80">
    <property type="entry name" value="Glycosidases"/>
    <property type="match status" value="1"/>
</dbReference>
<dbReference type="Proteomes" id="UP000520814">
    <property type="component" value="Unassembled WGS sequence"/>
</dbReference>
<evidence type="ECO:0008006" key="3">
    <source>
        <dbReference type="Google" id="ProtNLM"/>
    </source>
</evidence>
<gene>
    <name evidence="1" type="ORF">HNQ39_005011</name>
</gene>
<evidence type="ECO:0000313" key="1">
    <source>
        <dbReference type="EMBL" id="MBB6053179.1"/>
    </source>
</evidence>
<name>A0A7W9W862_ARMRO</name>
<dbReference type="SUPFAM" id="SSF51445">
    <property type="entry name" value="(Trans)glycosidases"/>
    <property type="match status" value="1"/>
</dbReference>
<comment type="caution">
    <text evidence="1">The sequence shown here is derived from an EMBL/GenBank/DDBJ whole genome shotgun (WGS) entry which is preliminary data.</text>
</comment>
<organism evidence="1 2">
    <name type="scientific">Armatimonas rosea</name>
    <dbReference type="NCBI Taxonomy" id="685828"/>
    <lineage>
        <taxon>Bacteria</taxon>
        <taxon>Bacillati</taxon>
        <taxon>Armatimonadota</taxon>
        <taxon>Armatimonadia</taxon>
        <taxon>Armatimonadales</taxon>
        <taxon>Armatimonadaceae</taxon>
        <taxon>Armatimonas</taxon>
    </lineage>
</organism>
<dbReference type="InterPro" id="IPR017853">
    <property type="entry name" value="GH"/>
</dbReference>
<dbReference type="GO" id="GO:0005576">
    <property type="term" value="C:extracellular region"/>
    <property type="evidence" value="ECO:0007669"/>
    <property type="project" value="UniProtKB-SubCell"/>
</dbReference>
<sequence length="692" mass="76546">MSLTLRPLAPLRPYEVWERVELAIELAPLPTGNPFALVVEGYLLGPQSQKLTIPAFWDGANFRLRVVLPGPGRWTLVARAGTETSKPIQLQAVPGTRSGFVERPPGNSRYFQLSNKRPYFLVGENICWAGKRGLADYDDWFSALRKAGGNFARLWMAFQPLETKATGLGRYDLASAAYFDSVLALAEKYEIRCMLCFMTYGELATGGYFNEGKWPESPYSAKNGGPVPEKNPEAFFTEPAAKAAYKQRLRYLVARYSAYASLGFWELWNEKDAPIPWLSEMAKTIKRLDPYQHPLTHSYSTTGPAAAWQLPEFDLTQTHRYGDEGSVPDIAPLVVTDTQAHEAFQKPHLMGEFGISWRGPDTQFDPKNTATNLHNGLWASALSGAAGGAAIWWWDSYVHPKNLYATFTGLAKFAATIPWNQRHFEPLALPAAHIPASGKETFRDLVLTPTGGWGDKATGLTTIASDGAVNGALPGFFYGPGKPELRAPLLLKVTLPQPAELILRILTVSDRAKLVVSIDDKPAASFAFNAAPNTGQDYTSTKHFPEYGGIYQALYNKDRKVALPAGTHTLRIENTDGDWVSLGGYTLTGAWSSRFVHLRTVALQDAASGETLIWIQDPESNWKNDRDGKTPQTFTGVQLTVPVPKATPYTAQWWDTRRGTIIKTERLSPPHKPLTLTLPSFTRDIAVQLRPS</sequence>
<dbReference type="Gene3D" id="2.60.40.10">
    <property type="entry name" value="Immunoglobulins"/>
    <property type="match status" value="1"/>
</dbReference>
<protein>
    <recommendedName>
        <fullName evidence="3">DUF5060 domain-containing protein</fullName>
    </recommendedName>
</protein>
<dbReference type="PANTHER" id="PTHR31451:SF39">
    <property type="entry name" value="MANNAN ENDO-1,4-BETA-MANNOSIDASE 1"/>
    <property type="match status" value="1"/>
</dbReference>
<dbReference type="InterPro" id="IPR013783">
    <property type="entry name" value="Ig-like_fold"/>
</dbReference>
<dbReference type="EMBL" id="JACHGW010000005">
    <property type="protein sequence ID" value="MBB6053179.1"/>
    <property type="molecule type" value="Genomic_DNA"/>
</dbReference>
<dbReference type="GO" id="GO:0016985">
    <property type="term" value="F:mannan endo-1,4-beta-mannosidase activity"/>
    <property type="evidence" value="ECO:0007669"/>
    <property type="project" value="TreeGrafter"/>
</dbReference>
<dbReference type="AlphaFoldDB" id="A0A7W9W862"/>